<feature type="transmembrane region" description="Helical" evidence="1">
    <location>
        <begin position="38"/>
        <end position="58"/>
    </location>
</feature>
<dbReference type="OrthoDB" id="680057at2"/>
<keyword evidence="3" id="KW-1185">Reference proteome</keyword>
<evidence type="ECO:0000313" key="3">
    <source>
        <dbReference type="Proteomes" id="UP000186917"/>
    </source>
</evidence>
<dbReference type="AlphaFoldDB" id="A0A1N7N612"/>
<reference evidence="3" key="1">
    <citation type="submission" date="2017-01" db="EMBL/GenBank/DDBJ databases">
        <authorList>
            <person name="Varghese N."/>
            <person name="Submissions S."/>
        </authorList>
    </citation>
    <scope>NUCLEOTIDE SEQUENCE [LARGE SCALE GENOMIC DNA]</scope>
    <source>
        <strain evidence="3">DSM 21054</strain>
    </source>
</reference>
<protein>
    <submittedName>
        <fullName evidence="2">Uncharacterized protein</fullName>
    </submittedName>
</protein>
<dbReference type="EMBL" id="FTOR01000002">
    <property type="protein sequence ID" value="SIS93599.1"/>
    <property type="molecule type" value="Genomic_DNA"/>
</dbReference>
<evidence type="ECO:0000256" key="1">
    <source>
        <dbReference type="SAM" id="Phobius"/>
    </source>
</evidence>
<name>A0A1N7N612_9BACT</name>
<organism evidence="2 3">
    <name type="scientific">Filimonas lacunae</name>
    <dbReference type="NCBI Taxonomy" id="477680"/>
    <lineage>
        <taxon>Bacteria</taxon>
        <taxon>Pseudomonadati</taxon>
        <taxon>Bacteroidota</taxon>
        <taxon>Chitinophagia</taxon>
        <taxon>Chitinophagales</taxon>
        <taxon>Chitinophagaceae</taxon>
        <taxon>Filimonas</taxon>
    </lineage>
</organism>
<gene>
    <name evidence="2" type="ORF">SAMN05421788_102191</name>
</gene>
<dbReference type="Proteomes" id="UP000186917">
    <property type="component" value="Unassembled WGS sequence"/>
</dbReference>
<keyword evidence="1" id="KW-0472">Membrane</keyword>
<evidence type="ECO:0000313" key="2">
    <source>
        <dbReference type="EMBL" id="SIS93599.1"/>
    </source>
</evidence>
<dbReference type="RefSeq" id="WP_144263995.1">
    <property type="nucleotide sequence ID" value="NZ_AP017422.1"/>
</dbReference>
<proteinExistence type="predicted"/>
<sequence length="92" mass="10526">MRILVFLSRVALLCNLFFVLCVLIRFKDLLPGNDTKGFVIIMGWVLAPFMNLVVNVWTGGLLIGKKAVPIPKWLRLVNFIFLLLQIIFLPLK</sequence>
<keyword evidence="1" id="KW-0812">Transmembrane</keyword>
<keyword evidence="1" id="KW-1133">Transmembrane helix</keyword>
<feature type="transmembrane region" description="Helical" evidence="1">
    <location>
        <begin position="73"/>
        <end position="91"/>
    </location>
</feature>
<dbReference type="STRING" id="477680.SAMN05421788_102191"/>
<feature type="transmembrane region" description="Helical" evidence="1">
    <location>
        <begin position="6"/>
        <end position="26"/>
    </location>
</feature>
<accession>A0A1N7N612</accession>